<dbReference type="RefSeq" id="WP_150061208.1">
    <property type="nucleotide sequence ID" value="NZ_JACHII010000005.1"/>
</dbReference>
<dbReference type="PROSITE" id="PS50949">
    <property type="entry name" value="HTH_GNTR"/>
    <property type="match status" value="1"/>
</dbReference>
<evidence type="ECO:0000256" key="1">
    <source>
        <dbReference type="ARBA" id="ARBA00023015"/>
    </source>
</evidence>
<keyword evidence="3" id="KW-0804">Transcription</keyword>
<dbReference type="Gene3D" id="1.10.10.10">
    <property type="entry name" value="Winged helix-like DNA-binding domain superfamily/Winged helix DNA-binding domain"/>
    <property type="match status" value="1"/>
</dbReference>
<evidence type="ECO:0000313" key="6">
    <source>
        <dbReference type="Proteomes" id="UP000324065"/>
    </source>
</evidence>
<accession>A0A5M6IF95</accession>
<name>A0A5M6IF95_9PROT</name>
<dbReference type="PANTHER" id="PTHR43537:SF39">
    <property type="entry name" value="HTH-TYPE TRANSCRIPTIONAL REGULATOR MCBR"/>
    <property type="match status" value="1"/>
</dbReference>
<dbReference type="OrthoDB" id="9815654at2"/>
<evidence type="ECO:0000313" key="5">
    <source>
        <dbReference type="EMBL" id="KAA5606607.1"/>
    </source>
</evidence>
<evidence type="ECO:0000259" key="4">
    <source>
        <dbReference type="PROSITE" id="PS50949"/>
    </source>
</evidence>
<dbReference type="InterPro" id="IPR000524">
    <property type="entry name" value="Tscrpt_reg_HTH_GntR"/>
</dbReference>
<dbReference type="AlphaFoldDB" id="A0A5M6IF95"/>
<dbReference type="SMART" id="SM00895">
    <property type="entry name" value="FCD"/>
    <property type="match status" value="1"/>
</dbReference>
<dbReference type="PANTHER" id="PTHR43537">
    <property type="entry name" value="TRANSCRIPTIONAL REGULATOR, GNTR FAMILY"/>
    <property type="match status" value="1"/>
</dbReference>
<sequence length="231" mass="25745">MRNDSKNAGIPENWVRPIAKENLSDQAYMELRGALMRGQLKPGERLRLRPMSARFGISPTPMREALLRLVFERALVLDARGTVTVPHLTAEQLLEIRAIRVDLEGNTAAAAAGRATPQAIDALEQIHARITDCHETGAFDQAIDLNTQFHLELCKLGNLPITYDLVENLWVRCGPILSHLYDAGVPAHWSPHPHRRILKALRDRDDTAARDGIRQDILEGGTGLLDHVRQG</sequence>
<feature type="domain" description="HTH gntR-type" evidence="4">
    <location>
        <begin position="21"/>
        <end position="87"/>
    </location>
</feature>
<comment type="caution">
    <text evidence="5">The sequence shown here is derived from an EMBL/GenBank/DDBJ whole genome shotgun (WGS) entry which is preliminary data.</text>
</comment>
<proteinExistence type="predicted"/>
<dbReference type="Proteomes" id="UP000324065">
    <property type="component" value="Unassembled WGS sequence"/>
</dbReference>
<keyword evidence="2" id="KW-0238">DNA-binding</keyword>
<dbReference type="SUPFAM" id="SSF48008">
    <property type="entry name" value="GntR ligand-binding domain-like"/>
    <property type="match status" value="1"/>
</dbReference>
<evidence type="ECO:0000256" key="2">
    <source>
        <dbReference type="ARBA" id="ARBA00023125"/>
    </source>
</evidence>
<dbReference type="InterPro" id="IPR011711">
    <property type="entry name" value="GntR_C"/>
</dbReference>
<dbReference type="Gene3D" id="1.20.120.530">
    <property type="entry name" value="GntR ligand-binding domain-like"/>
    <property type="match status" value="1"/>
</dbReference>
<dbReference type="SUPFAM" id="SSF46785">
    <property type="entry name" value="Winged helix' DNA-binding domain"/>
    <property type="match status" value="1"/>
</dbReference>
<dbReference type="GO" id="GO:0003677">
    <property type="term" value="F:DNA binding"/>
    <property type="evidence" value="ECO:0007669"/>
    <property type="project" value="UniProtKB-KW"/>
</dbReference>
<dbReference type="SMART" id="SM00345">
    <property type="entry name" value="HTH_GNTR"/>
    <property type="match status" value="1"/>
</dbReference>
<dbReference type="EMBL" id="VWPJ01000003">
    <property type="protein sequence ID" value="KAA5606607.1"/>
    <property type="molecule type" value="Genomic_DNA"/>
</dbReference>
<keyword evidence="6" id="KW-1185">Reference proteome</keyword>
<evidence type="ECO:0000256" key="3">
    <source>
        <dbReference type="ARBA" id="ARBA00023163"/>
    </source>
</evidence>
<dbReference type="InterPro" id="IPR036390">
    <property type="entry name" value="WH_DNA-bd_sf"/>
</dbReference>
<dbReference type="Pfam" id="PF07729">
    <property type="entry name" value="FCD"/>
    <property type="match status" value="1"/>
</dbReference>
<reference evidence="5 6" key="1">
    <citation type="submission" date="2019-09" db="EMBL/GenBank/DDBJ databases">
        <title>Genome sequence of Roseospira marina, one of the more divergent members of the non-sulfur purple photosynthetic bacterial family, the Rhodospirillaceae.</title>
        <authorList>
            <person name="Meyer T."/>
            <person name="Kyndt J."/>
        </authorList>
    </citation>
    <scope>NUCLEOTIDE SEQUENCE [LARGE SCALE GENOMIC DNA]</scope>
    <source>
        <strain evidence="5 6">DSM 15113</strain>
    </source>
</reference>
<keyword evidence="1" id="KW-0805">Transcription regulation</keyword>
<dbReference type="Pfam" id="PF00392">
    <property type="entry name" value="GntR"/>
    <property type="match status" value="1"/>
</dbReference>
<protein>
    <submittedName>
        <fullName evidence="5">GntR family transcriptional regulator</fullName>
    </submittedName>
</protein>
<dbReference type="GO" id="GO:0003700">
    <property type="term" value="F:DNA-binding transcription factor activity"/>
    <property type="evidence" value="ECO:0007669"/>
    <property type="project" value="InterPro"/>
</dbReference>
<dbReference type="InterPro" id="IPR008920">
    <property type="entry name" value="TF_FadR/GntR_C"/>
</dbReference>
<organism evidence="5 6">
    <name type="scientific">Roseospira marina</name>
    <dbReference type="NCBI Taxonomy" id="140057"/>
    <lineage>
        <taxon>Bacteria</taxon>
        <taxon>Pseudomonadati</taxon>
        <taxon>Pseudomonadota</taxon>
        <taxon>Alphaproteobacteria</taxon>
        <taxon>Rhodospirillales</taxon>
        <taxon>Rhodospirillaceae</taxon>
        <taxon>Roseospira</taxon>
    </lineage>
</organism>
<gene>
    <name evidence="5" type="ORF">F1188_04515</name>
</gene>
<dbReference type="InterPro" id="IPR036388">
    <property type="entry name" value="WH-like_DNA-bd_sf"/>
</dbReference>